<evidence type="ECO:0000259" key="2">
    <source>
        <dbReference type="SMART" id="SM00906"/>
    </source>
</evidence>
<dbReference type="PANTHER" id="PTHR46910:SF25">
    <property type="entry name" value="ABC-TRANSPORTER-REGULATING TRANSCRIPTION FACTOR"/>
    <property type="match status" value="1"/>
</dbReference>
<keyword evidence="1" id="KW-0539">Nucleus</keyword>
<protein>
    <recommendedName>
        <fullName evidence="2">Xylanolytic transcriptional activator regulatory domain-containing protein</fullName>
    </recommendedName>
</protein>
<dbReference type="PRINTS" id="PR00081">
    <property type="entry name" value="GDHRDH"/>
</dbReference>
<dbReference type="Pfam" id="PF00106">
    <property type="entry name" value="adh_short"/>
    <property type="match status" value="1"/>
</dbReference>
<dbReference type="InterPro" id="IPR050987">
    <property type="entry name" value="AtrR-like"/>
</dbReference>
<sequence length="658" mass="71662">MKQLEENLSQALAEIDELKGTAASSGKQVQIPNPQGDNHVGFVDQRLHDGLLDLPPLQETLPFVEKYLATLNSILPLFHPGRLLHSLKSWYDAPPGQRDCATWAAINVVLALAHRQVPPDQANKTTAYFLHKAQSVLTEVIMGKADIINVQLLLGLVMLFQGTRNLKPAAMLIAVALRLAHELGLHTRKGSSENFNQSTTLELDRVFWIAYILDRDISMRTGQPPVQLETDIDLELPSANPKDGAGLVFAADSSSSFNFFRARVELARIQGKVYELMLSVPAKRLDAYQRGGSMAQLHYMLDVWASQIPLQFQPQNLLTTCEPDLVRNLGILHATHLSCRTQKRMVEPIVLPQGWQVFVNESREYMRLFMGVERKDTAFVCEPYPFISPTRPELSAAGKNIVITGGGTGIGKAIGIAFAQAGAKSIAIVGRRLDRLATAVDEIKQAASSTTHVLCEAGDVTDLVSIKSALAKIVSQLDGGEGKIDIFAANAGVLPEEAPVFGYSEAELRKSFEVNVMGTFNSLQAFLPLASPNAKLFNTGSGIGHWAPLPEVPGVFGYAATKAAALKIVDYFAAENPGIHVVSIMPGIIATEINPRITVGADTVELPAHFLVWLASEEATFLKGKFVWANWDAQELIARADEIQGSMLLRVSLNGVDI</sequence>
<reference evidence="3 4" key="1">
    <citation type="submission" date="2015-04" db="EMBL/GenBank/DDBJ databases">
        <authorList>
            <person name="Syromyatnikov M.Y."/>
            <person name="Popov V.N."/>
        </authorList>
    </citation>
    <scope>NUCLEOTIDE SEQUENCE [LARGE SCALE GENOMIC DNA]</scope>
    <source>
        <strain evidence="3">WF-38-12</strain>
    </source>
</reference>
<dbReference type="GO" id="GO:0006351">
    <property type="term" value="P:DNA-templated transcription"/>
    <property type="evidence" value="ECO:0007669"/>
    <property type="project" value="InterPro"/>
</dbReference>
<accession>A0A0U1LS72</accession>
<dbReference type="PANTHER" id="PTHR46910">
    <property type="entry name" value="TRANSCRIPTION FACTOR PDR1"/>
    <property type="match status" value="1"/>
</dbReference>
<proteinExistence type="predicted"/>
<dbReference type="GO" id="GO:0008270">
    <property type="term" value="F:zinc ion binding"/>
    <property type="evidence" value="ECO:0007669"/>
    <property type="project" value="InterPro"/>
</dbReference>
<dbReference type="InterPro" id="IPR036291">
    <property type="entry name" value="NAD(P)-bd_dom_sf"/>
</dbReference>
<dbReference type="EMBL" id="CVMT01000002">
    <property type="protein sequence ID" value="CRG85376.1"/>
    <property type="molecule type" value="Genomic_DNA"/>
</dbReference>
<dbReference type="SUPFAM" id="SSF51735">
    <property type="entry name" value="NAD(P)-binding Rossmann-fold domains"/>
    <property type="match status" value="1"/>
</dbReference>
<dbReference type="Gene3D" id="3.40.50.720">
    <property type="entry name" value="NAD(P)-binding Rossmann-like Domain"/>
    <property type="match status" value="1"/>
</dbReference>
<dbReference type="InterPro" id="IPR007219">
    <property type="entry name" value="XnlR_reg_dom"/>
</dbReference>
<dbReference type="GO" id="GO:0003677">
    <property type="term" value="F:DNA binding"/>
    <property type="evidence" value="ECO:0007669"/>
    <property type="project" value="InterPro"/>
</dbReference>
<name>A0A0U1LS72_TALIS</name>
<dbReference type="STRING" id="28573.A0A0U1LS72"/>
<dbReference type="OrthoDB" id="1933717at2759"/>
<dbReference type="CDD" id="cd05233">
    <property type="entry name" value="SDR_c"/>
    <property type="match status" value="1"/>
</dbReference>
<dbReference type="Proteomes" id="UP000054383">
    <property type="component" value="Unassembled WGS sequence"/>
</dbReference>
<evidence type="ECO:0000313" key="3">
    <source>
        <dbReference type="EMBL" id="CRG85376.1"/>
    </source>
</evidence>
<evidence type="ECO:0000313" key="4">
    <source>
        <dbReference type="Proteomes" id="UP000054383"/>
    </source>
</evidence>
<feature type="domain" description="Xylanolytic transcriptional activator regulatory" evidence="2">
    <location>
        <begin position="169"/>
        <end position="243"/>
    </location>
</feature>
<gene>
    <name evidence="3" type="ORF">PISL3812_02458</name>
</gene>
<dbReference type="SMART" id="SM00906">
    <property type="entry name" value="Fungal_trans"/>
    <property type="match status" value="1"/>
</dbReference>
<dbReference type="Pfam" id="PF04082">
    <property type="entry name" value="Fungal_trans"/>
    <property type="match status" value="1"/>
</dbReference>
<organism evidence="3 4">
    <name type="scientific">Talaromyces islandicus</name>
    <name type="common">Penicillium islandicum</name>
    <dbReference type="NCBI Taxonomy" id="28573"/>
    <lineage>
        <taxon>Eukaryota</taxon>
        <taxon>Fungi</taxon>
        <taxon>Dikarya</taxon>
        <taxon>Ascomycota</taxon>
        <taxon>Pezizomycotina</taxon>
        <taxon>Eurotiomycetes</taxon>
        <taxon>Eurotiomycetidae</taxon>
        <taxon>Eurotiales</taxon>
        <taxon>Trichocomaceae</taxon>
        <taxon>Talaromyces</taxon>
        <taxon>Talaromyces sect. Islandici</taxon>
    </lineage>
</organism>
<dbReference type="InterPro" id="IPR002347">
    <property type="entry name" value="SDR_fam"/>
</dbReference>
<dbReference type="GO" id="GO:0003700">
    <property type="term" value="F:DNA-binding transcription factor activity"/>
    <property type="evidence" value="ECO:0007669"/>
    <property type="project" value="InterPro"/>
</dbReference>
<dbReference type="OMA" id="INADTEY"/>
<dbReference type="CDD" id="cd12148">
    <property type="entry name" value="fungal_TF_MHR"/>
    <property type="match status" value="1"/>
</dbReference>
<evidence type="ECO:0000256" key="1">
    <source>
        <dbReference type="ARBA" id="ARBA00023242"/>
    </source>
</evidence>
<dbReference type="AlphaFoldDB" id="A0A0U1LS72"/>
<keyword evidence="4" id="KW-1185">Reference proteome</keyword>